<dbReference type="AlphaFoldDB" id="A0A1Y6BI39"/>
<evidence type="ECO:0000313" key="2">
    <source>
        <dbReference type="Proteomes" id="UP000192907"/>
    </source>
</evidence>
<accession>A0A1Y6BI39</accession>
<dbReference type="EMBL" id="FWZT01000005">
    <property type="protein sequence ID" value="SMF12679.1"/>
    <property type="molecule type" value="Genomic_DNA"/>
</dbReference>
<dbReference type="RefSeq" id="WP_132317329.1">
    <property type="nucleotide sequence ID" value="NZ_FWZT01000005.1"/>
</dbReference>
<name>A0A1Y6BI39_9BACT</name>
<sequence>MKLSDIERLQYKGSVELQDNEISHTVDIFYDPSSKAVYQVIRDLNKWRPVVQNEQAKKSYEAQDWSEFE</sequence>
<protein>
    <submittedName>
        <fullName evidence="1">Uncharacterized protein</fullName>
    </submittedName>
</protein>
<proteinExistence type="predicted"/>
<evidence type="ECO:0000313" key="1">
    <source>
        <dbReference type="EMBL" id="SMF12679.1"/>
    </source>
</evidence>
<keyword evidence="2" id="KW-1185">Reference proteome</keyword>
<gene>
    <name evidence="1" type="ORF">SAMN06296036_105190</name>
</gene>
<dbReference type="Proteomes" id="UP000192907">
    <property type="component" value="Unassembled WGS sequence"/>
</dbReference>
<reference evidence="2" key="1">
    <citation type="submission" date="2017-04" db="EMBL/GenBank/DDBJ databases">
        <authorList>
            <person name="Varghese N."/>
            <person name="Submissions S."/>
        </authorList>
    </citation>
    <scope>NUCLEOTIDE SEQUENCE [LARGE SCALE GENOMIC DNA]</scope>
    <source>
        <strain evidence="2">RKEM611</strain>
    </source>
</reference>
<organism evidence="1 2">
    <name type="scientific">Pseudobacteriovorax antillogorgiicola</name>
    <dbReference type="NCBI Taxonomy" id="1513793"/>
    <lineage>
        <taxon>Bacteria</taxon>
        <taxon>Pseudomonadati</taxon>
        <taxon>Bdellovibrionota</taxon>
        <taxon>Oligoflexia</taxon>
        <taxon>Oligoflexales</taxon>
        <taxon>Pseudobacteriovoracaceae</taxon>
        <taxon>Pseudobacteriovorax</taxon>
    </lineage>
</organism>